<keyword evidence="6" id="KW-1185">Reference proteome</keyword>
<dbReference type="InterPro" id="IPR006311">
    <property type="entry name" value="TAT_signal"/>
</dbReference>
<evidence type="ECO:0000256" key="2">
    <source>
        <dbReference type="ARBA" id="ARBA00022729"/>
    </source>
</evidence>
<dbReference type="Pfam" id="PF13458">
    <property type="entry name" value="Peripla_BP_6"/>
    <property type="match status" value="1"/>
</dbReference>
<name>A0A9X9WT17_9PROT</name>
<feature type="domain" description="Leucine-binding protein" evidence="4">
    <location>
        <begin position="31"/>
        <end position="374"/>
    </location>
</feature>
<dbReference type="GO" id="GO:0006865">
    <property type="term" value="P:amino acid transport"/>
    <property type="evidence" value="ECO:0007669"/>
    <property type="project" value="UniProtKB-KW"/>
</dbReference>
<dbReference type="CDD" id="cd06327">
    <property type="entry name" value="PBP1_SBP-like"/>
    <property type="match status" value="1"/>
</dbReference>
<proteinExistence type="inferred from homology"/>
<dbReference type="RefSeq" id="WP_211860673.1">
    <property type="nucleotide sequence ID" value="NZ_JAAEDM010000006.1"/>
</dbReference>
<dbReference type="InterPro" id="IPR028081">
    <property type="entry name" value="Leu-bd"/>
</dbReference>
<evidence type="ECO:0000313" key="5">
    <source>
        <dbReference type="EMBL" id="MBR0670296.1"/>
    </source>
</evidence>
<dbReference type="PANTHER" id="PTHR30483:SF6">
    <property type="entry name" value="PERIPLASMIC BINDING PROTEIN OF ABC TRANSPORTER FOR NATURAL AMINO ACIDS"/>
    <property type="match status" value="1"/>
</dbReference>
<keyword evidence="3" id="KW-0029">Amino-acid transport</keyword>
<keyword evidence="2" id="KW-0732">Signal</keyword>
<comment type="similarity">
    <text evidence="1">Belongs to the leucine-binding protein family.</text>
</comment>
<dbReference type="AlphaFoldDB" id="A0A9X9WT17"/>
<evidence type="ECO:0000313" key="6">
    <source>
        <dbReference type="Proteomes" id="UP001138751"/>
    </source>
</evidence>
<dbReference type="PROSITE" id="PS51318">
    <property type="entry name" value="TAT"/>
    <property type="match status" value="1"/>
</dbReference>
<evidence type="ECO:0000259" key="4">
    <source>
        <dbReference type="Pfam" id="PF13458"/>
    </source>
</evidence>
<accession>A0A9X9WT17</accession>
<comment type="caution">
    <text evidence="5">The sequence shown here is derived from an EMBL/GenBank/DDBJ whole genome shotgun (WGS) entry which is preliminary data.</text>
</comment>
<sequence>MANLLSRRAALAAGGALSVAGLRPARAQAPSIKLGVLSDMSGPYSDNTGQGSVTAARMAIEDFTRTRPGIRVELISADNQNRADVGMSIARSWYDREGVDCILDVPLSALALAMGEVVREKNKVALYTGPAASDLTGRACGPNHIHWTYDTWALAHGTGTALVQEGGDSWFFLTADYAFGHALERDTGGFVTAAGGRVLGQARYPFPGTTDFSSFLLQAQASRAKVLGLANAGSDTINCIKQAAEFGLTRRGMRLAGLLLQIPDVHGVGLQAGQGLVMTDSFYWDLTDGTRAFTERFHPQNRGIRPTQIHAGTYSAVLHYLKAVESLGVAEAKANGAAAVRRMKEMPTDDPLFGRGEVRADGRKIHDMHLFQVKAPEESRGPWDYYKRLRSIPAAQAFRPMADGGCAMVRT</sequence>
<reference evidence="5" key="2">
    <citation type="journal article" date="2021" name="Syst. Appl. Microbiol.">
        <title>Roseomonas hellenica sp. nov., isolated from roots of wild-growing Alkanna tinctoria.</title>
        <authorList>
            <person name="Rat A."/>
            <person name="Naranjo H.D."/>
            <person name="Lebbe L."/>
            <person name="Cnockaert M."/>
            <person name="Krigas N."/>
            <person name="Grigoriadou K."/>
            <person name="Maloupa E."/>
            <person name="Willems A."/>
        </authorList>
    </citation>
    <scope>NUCLEOTIDE SEQUENCE</scope>
    <source>
        <strain evidence="5">LMG 31231</strain>
    </source>
</reference>
<reference evidence="5" key="1">
    <citation type="submission" date="2020-01" db="EMBL/GenBank/DDBJ databases">
        <authorList>
            <person name="Rat A."/>
        </authorList>
    </citation>
    <scope>NUCLEOTIDE SEQUENCE</scope>
    <source>
        <strain evidence="5">LMG 31231</strain>
    </source>
</reference>
<gene>
    <name evidence="5" type="ORF">GXW76_03850</name>
</gene>
<organism evidence="5 6">
    <name type="scientific">Neoroseomonas soli</name>
    <dbReference type="NCBI Taxonomy" id="1081025"/>
    <lineage>
        <taxon>Bacteria</taxon>
        <taxon>Pseudomonadati</taxon>
        <taxon>Pseudomonadota</taxon>
        <taxon>Alphaproteobacteria</taxon>
        <taxon>Acetobacterales</taxon>
        <taxon>Acetobacteraceae</taxon>
        <taxon>Neoroseomonas</taxon>
    </lineage>
</organism>
<evidence type="ECO:0000256" key="1">
    <source>
        <dbReference type="ARBA" id="ARBA00010062"/>
    </source>
</evidence>
<dbReference type="InterPro" id="IPR051010">
    <property type="entry name" value="BCAA_transport"/>
</dbReference>
<dbReference type="EMBL" id="JAAEDM010000006">
    <property type="protein sequence ID" value="MBR0670296.1"/>
    <property type="molecule type" value="Genomic_DNA"/>
</dbReference>
<protein>
    <submittedName>
        <fullName evidence="5">ABC transporter substrate-binding protein</fullName>
    </submittedName>
</protein>
<dbReference type="SUPFAM" id="SSF53822">
    <property type="entry name" value="Periplasmic binding protein-like I"/>
    <property type="match status" value="1"/>
</dbReference>
<dbReference type="InterPro" id="IPR028082">
    <property type="entry name" value="Peripla_BP_I"/>
</dbReference>
<dbReference type="Gene3D" id="3.40.50.2300">
    <property type="match status" value="2"/>
</dbReference>
<evidence type="ECO:0000256" key="3">
    <source>
        <dbReference type="ARBA" id="ARBA00022970"/>
    </source>
</evidence>
<dbReference type="PANTHER" id="PTHR30483">
    <property type="entry name" value="LEUCINE-SPECIFIC-BINDING PROTEIN"/>
    <property type="match status" value="1"/>
</dbReference>
<keyword evidence="3" id="KW-0813">Transport</keyword>
<dbReference type="Proteomes" id="UP001138751">
    <property type="component" value="Unassembled WGS sequence"/>
</dbReference>